<feature type="compositionally biased region" description="Basic and acidic residues" evidence="1">
    <location>
        <begin position="102"/>
        <end position="115"/>
    </location>
</feature>
<feature type="compositionally biased region" description="Polar residues" evidence="1">
    <location>
        <begin position="45"/>
        <end position="54"/>
    </location>
</feature>
<evidence type="ECO:0000256" key="1">
    <source>
        <dbReference type="SAM" id="MobiDB-lite"/>
    </source>
</evidence>
<evidence type="ECO:0008006" key="5">
    <source>
        <dbReference type="Google" id="ProtNLM"/>
    </source>
</evidence>
<sequence length="115" mass="12257">MFGRIAAFILCPALLAAGGCARSDDGTVIVPSRMDVRRVWDRTPPGTTASSQIASDVFPLPPSAPPSPAVRRYSRPASAKPSLSQELPDASSVEQKPLTCRDVGENGKRHRVVCE</sequence>
<feature type="compositionally biased region" description="Pro residues" evidence="1">
    <location>
        <begin position="59"/>
        <end position="68"/>
    </location>
</feature>
<evidence type="ECO:0000313" key="4">
    <source>
        <dbReference type="Proteomes" id="UP001272097"/>
    </source>
</evidence>
<dbReference type="RefSeq" id="WP_320214931.1">
    <property type="nucleotide sequence ID" value="NZ_JAVIIS010000020.1"/>
</dbReference>
<proteinExistence type="predicted"/>
<protein>
    <recommendedName>
        <fullName evidence="5">Lipoprotein</fullName>
    </recommendedName>
</protein>
<dbReference type="PROSITE" id="PS51257">
    <property type="entry name" value="PROKAR_LIPOPROTEIN"/>
    <property type="match status" value="1"/>
</dbReference>
<evidence type="ECO:0000256" key="2">
    <source>
        <dbReference type="SAM" id="SignalP"/>
    </source>
</evidence>
<comment type="caution">
    <text evidence="3">The sequence shown here is derived from an EMBL/GenBank/DDBJ whole genome shotgun (WGS) entry which is preliminary data.</text>
</comment>
<reference evidence="3 4" key="1">
    <citation type="submission" date="2023-08" db="EMBL/GenBank/DDBJ databases">
        <title>Implementing the SeqCode for naming new Mesorhizobium species isolated from Vachellia karroo root nodules.</title>
        <authorList>
            <person name="Van Lill M."/>
        </authorList>
    </citation>
    <scope>NUCLEOTIDE SEQUENCE [LARGE SCALE GENOMIC DNA]</scope>
    <source>
        <strain evidence="3 4">VK3E</strain>
    </source>
</reference>
<organism evidence="3 4">
    <name type="scientific">Mesorhizobium australafricanum</name>
    <dbReference type="NCBI Taxonomy" id="3072311"/>
    <lineage>
        <taxon>Bacteria</taxon>
        <taxon>Pseudomonadati</taxon>
        <taxon>Pseudomonadota</taxon>
        <taxon>Alphaproteobacteria</taxon>
        <taxon>Hyphomicrobiales</taxon>
        <taxon>Phyllobacteriaceae</taxon>
        <taxon>Mesorhizobium</taxon>
    </lineage>
</organism>
<keyword evidence="4" id="KW-1185">Reference proteome</keyword>
<feature type="compositionally biased region" description="Low complexity" evidence="1">
    <location>
        <begin position="69"/>
        <end position="79"/>
    </location>
</feature>
<feature type="chain" id="PRO_5046905253" description="Lipoprotein" evidence="2">
    <location>
        <begin position="22"/>
        <end position="115"/>
    </location>
</feature>
<feature type="region of interest" description="Disordered" evidence="1">
    <location>
        <begin position="42"/>
        <end position="115"/>
    </location>
</feature>
<keyword evidence="2" id="KW-0732">Signal</keyword>
<gene>
    <name evidence="3" type="ORF">RFM51_15440</name>
</gene>
<evidence type="ECO:0000313" key="3">
    <source>
        <dbReference type="EMBL" id="MDX8440986.1"/>
    </source>
</evidence>
<name>A0ABU4WY45_9HYPH</name>
<feature type="signal peptide" evidence="2">
    <location>
        <begin position="1"/>
        <end position="21"/>
    </location>
</feature>
<dbReference type="EMBL" id="JAVIIS010000020">
    <property type="protein sequence ID" value="MDX8440986.1"/>
    <property type="molecule type" value="Genomic_DNA"/>
</dbReference>
<accession>A0ABU4WY45</accession>
<dbReference type="Proteomes" id="UP001272097">
    <property type="component" value="Unassembled WGS sequence"/>
</dbReference>